<gene>
    <name evidence="2" type="ORF">IMSHALPRED_005360</name>
</gene>
<sequence>MAATNWDDIDPITGLSKEYTTAIAIIDHSSPAELRRFNAPLLANRTITIGQQIEMYYNGNGDGDVSEERRCERKERRREKGRRVVEKIAAVVAAWKSERSRKKARGG</sequence>
<dbReference type="AlphaFoldDB" id="A0A8H3EKA0"/>
<feature type="region of interest" description="Disordered" evidence="1">
    <location>
        <begin position="59"/>
        <end position="79"/>
    </location>
</feature>
<dbReference type="EMBL" id="CAJPDT010000003">
    <property type="protein sequence ID" value="CAF9906809.1"/>
    <property type="molecule type" value="Genomic_DNA"/>
</dbReference>
<name>A0A8H3EKA0_9LECA</name>
<reference evidence="2" key="1">
    <citation type="submission" date="2021-03" db="EMBL/GenBank/DDBJ databases">
        <authorList>
            <person name="Tagirdzhanova G."/>
        </authorList>
    </citation>
    <scope>NUCLEOTIDE SEQUENCE</scope>
</reference>
<dbReference type="OrthoDB" id="5411901at2759"/>
<proteinExistence type="predicted"/>
<keyword evidence="3" id="KW-1185">Reference proteome</keyword>
<evidence type="ECO:0000313" key="3">
    <source>
        <dbReference type="Proteomes" id="UP000664534"/>
    </source>
</evidence>
<comment type="caution">
    <text evidence="2">The sequence shown here is derived from an EMBL/GenBank/DDBJ whole genome shotgun (WGS) entry which is preliminary data.</text>
</comment>
<evidence type="ECO:0000256" key="1">
    <source>
        <dbReference type="SAM" id="MobiDB-lite"/>
    </source>
</evidence>
<accession>A0A8H3EKA0</accession>
<evidence type="ECO:0000313" key="2">
    <source>
        <dbReference type="EMBL" id="CAF9906809.1"/>
    </source>
</evidence>
<protein>
    <submittedName>
        <fullName evidence="2">Uncharacterized protein</fullName>
    </submittedName>
</protein>
<organism evidence="2 3">
    <name type="scientific">Imshaugia aleurites</name>
    <dbReference type="NCBI Taxonomy" id="172621"/>
    <lineage>
        <taxon>Eukaryota</taxon>
        <taxon>Fungi</taxon>
        <taxon>Dikarya</taxon>
        <taxon>Ascomycota</taxon>
        <taxon>Pezizomycotina</taxon>
        <taxon>Lecanoromycetes</taxon>
        <taxon>OSLEUM clade</taxon>
        <taxon>Lecanoromycetidae</taxon>
        <taxon>Lecanorales</taxon>
        <taxon>Lecanorineae</taxon>
        <taxon>Parmeliaceae</taxon>
        <taxon>Imshaugia</taxon>
    </lineage>
</organism>
<dbReference type="Proteomes" id="UP000664534">
    <property type="component" value="Unassembled WGS sequence"/>
</dbReference>